<keyword evidence="1" id="KW-0732">Signal</keyword>
<evidence type="ECO:0000256" key="1">
    <source>
        <dbReference type="SAM" id="SignalP"/>
    </source>
</evidence>
<accession>A0A167IWC3</accession>
<evidence type="ECO:0000313" key="3">
    <source>
        <dbReference type="Proteomes" id="UP000076738"/>
    </source>
</evidence>
<reference evidence="2 3" key="1">
    <citation type="journal article" date="2016" name="Mol. Biol. Evol.">
        <title>Comparative Genomics of Early-Diverging Mushroom-Forming Fungi Provides Insights into the Origins of Lignocellulose Decay Capabilities.</title>
        <authorList>
            <person name="Nagy L.G."/>
            <person name="Riley R."/>
            <person name="Tritt A."/>
            <person name="Adam C."/>
            <person name="Daum C."/>
            <person name="Floudas D."/>
            <person name="Sun H."/>
            <person name="Yadav J.S."/>
            <person name="Pangilinan J."/>
            <person name="Larsson K.H."/>
            <person name="Matsuura K."/>
            <person name="Barry K."/>
            <person name="Labutti K."/>
            <person name="Kuo R."/>
            <person name="Ohm R.A."/>
            <person name="Bhattacharya S.S."/>
            <person name="Shirouzu T."/>
            <person name="Yoshinaga Y."/>
            <person name="Martin F.M."/>
            <person name="Grigoriev I.V."/>
            <person name="Hibbett D.S."/>
        </authorList>
    </citation>
    <scope>NUCLEOTIDE SEQUENCE [LARGE SCALE GENOMIC DNA]</scope>
    <source>
        <strain evidence="2 3">TUFC12733</strain>
    </source>
</reference>
<organism evidence="2 3">
    <name type="scientific">Calocera viscosa (strain TUFC12733)</name>
    <dbReference type="NCBI Taxonomy" id="1330018"/>
    <lineage>
        <taxon>Eukaryota</taxon>
        <taxon>Fungi</taxon>
        <taxon>Dikarya</taxon>
        <taxon>Basidiomycota</taxon>
        <taxon>Agaricomycotina</taxon>
        <taxon>Dacrymycetes</taxon>
        <taxon>Dacrymycetales</taxon>
        <taxon>Dacrymycetaceae</taxon>
        <taxon>Calocera</taxon>
    </lineage>
</organism>
<name>A0A167IWC3_CALVF</name>
<evidence type="ECO:0000313" key="2">
    <source>
        <dbReference type="EMBL" id="KZO93031.1"/>
    </source>
</evidence>
<dbReference type="EMBL" id="KV417305">
    <property type="protein sequence ID" value="KZO93031.1"/>
    <property type="molecule type" value="Genomic_DNA"/>
</dbReference>
<evidence type="ECO:0008006" key="4">
    <source>
        <dbReference type="Google" id="ProtNLM"/>
    </source>
</evidence>
<sequence length="76" mass="7711">MRIQRGWSPNPCTPEPGKPLLVLVCASLSLSSLASRPCLSCSTPPCPAPPRPSASGTIFTCSRASRSSVGLLGGSG</sequence>
<dbReference type="AlphaFoldDB" id="A0A167IWC3"/>
<gene>
    <name evidence="2" type="ORF">CALVIDRAFT_540494</name>
</gene>
<feature type="chain" id="PRO_5007888507" description="Secreted protein" evidence="1">
    <location>
        <begin position="35"/>
        <end position="76"/>
    </location>
</feature>
<protein>
    <recommendedName>
        <fullName evidence="4">Secreted protein</fullName>
    </recommendedName>
</protein>
<dbReference type="Proteomes" id="UP000076738">
    <property type="component" value="Unassembled WGS sequence"/>
</dbReference>
<feature type="signal peptide" evidence="1">
    <location>
        <begin position="1"/>
        <end position="34"/>
    </location>
</feature>
<proteinExistence type="predicted"/>
<keyword evidence="3" id="KW-1185">Reference proteome</keyword>